<evidence type="ECO:0000256" key="2">
    <source>
        <dbReference type="ARBA" id="ARBA00006109"/>
    </source>
</evidence>
<evidence type="ECO:0000256" key="3">
    <source>
        <dbReference type="ARBA" id="ARBA00022692"/>
    </source>
</evidence>
<proteinExistence type="inferred from homology"/>
<keyword evidence="5 6" id="KW-0472">Membrane</keyword>
<evidence type="ECO:0000256" key="5">
    <source>
        <dbReference type="ARBA" id="ARBA00023136"/>
    </source>
</evidence>
<keyword evidence="7" id="KW-0732">Signal</keyword>
<evidence type="ECO:0000313" key="9">
    <source>
        <dbReference type="EMBL" id="CAK5283118.1"/>
    </source>
</evidence>
<dbReference type="EMBL" id="CAVNYO010000132">
    <property type="protein sequence ID" value="CAK5267731.1"/>
    <property type="molecule type" value="Genomic_DNA"/>
</dbReference>
<evidence type="ECO:0000256" key="7">
    <source>
        <dbReference type="SAM" id="SignalP"/>
    </source>
</evidence>
<name>A0AAD2Q259_9AGAR</name>
<dbReference type="Pfam" id="PF10270">
    <property type="entry name" value="MMgT"/>
    <property type="match status" value="1"/>
</dbReference>
<evidence type="ECO:0000256" key="6">
    <source>
        <dbReference type="SAM" id="Phobius"/>
    </source>
</evidence>
<gene>
    <name evidence="8" type="ORF">MYCIT1_LOCUS10489</name>
    <name evidence="9" type="ORF">MYCIT1_LOCUS35398</name>
</gene>
<feature type="transmembrane region" description="Helical" evidence="6">
    <location>
        <begin position="41"/>
        <end position="59"/>
    </location>
</feature>
<keyword evidence="4 6" id="KW-1133">Transmembrane helix</keyword>
<feature type="chain" id="PRO_5042440872" description="Membrane magnesium transporter" evidence="7">
    <location>
        <begin position="18"/>
        <end position="117"/>
    </location>
</feature>
<evidence type="ECO:0000313" key="8">
    <source>
        <dbReference type="EMBL" id="CAK5267731.1"/>
    </source>
</evidence>
<comment type="similarity">
    <text evidence="2">Belongs to the membrane magnesium transporter (TC 1.A.67) family.</text>
</comment>
<dbReference type="InterPro" id="IPR018937">
    <property type="entry name" value="MMgT"/>
</dbReference>
<evidence type="ECO:0000256" key="4">
    <source>
        <dbReference type="ARBA" id="ARBA00022989"/>
    </source>
</evidence>
<sequence>MLATALLLVSTVAILHAAFSTYEHLSHLKAIGRPEGSLPFDIVLEAFFALILGTVGASLNAPKLKEITWAAEMRNRFDDRRDVFQTELRILRPPREHVIFWSYIAQVVRLSEIIFDW</sequence>
<dbReference type="Proteomes" id="UP001295794">
    <property type="component" value="Unassembled WGS sequence"/>
</dbReference>
<keyword evidence="10" id="KW-1185">Reference proteome</keyword>
<evidence type="ECO:0000313" key="10">
    <source>
        <dbReference type="Proteomes" id="UP001295794"/>
    </source>
</evidence>
<feature type="signal peptide" evidence="7">
    <location>
        <begin position="1"/>
        <end position="17"/>
    </location>
</feature>
<evidence type="ECO:0008006" key="11">
    <source>
        <dbReference type="Google" id="ProtNLM"/>
    </source>
</evidence>
<comment type="subcellular location">
    <subcellularLocation>
        <location evidence="1">Endomembrane system</location>
        <topology evidence="1">Multi-pass membrane protein</topology>
    </subcellularLocation>
</comment>
<comment type="caution">
    <text evidence="8">The sequence shown here is derived from an EMBL/GenBank/DDBJ whole genome shotgun (WGS) entry which is preliminary data.</text>
</comment>
<dbReference type="GO" id="GO:0012505">
    <property type="term" value="C:endomembrane system"/>
    <property type="evidence" value="ECO:0007669"/>
    <property type="project" value="UniProtKB-SubCell"/>
</dbReference>
<organism evidence="8 10">
    <name type="scientific">Mycena citricolor</name>
    <dbReference type="NCBI Taxonomy" id="2018698"/>
    <lineage>
        <taxon>Eukaryota</taxon>
        <taxon>Fungi</taxon>
        <taxon>Dikarya</taxon>
        <taxon>Basidiomycota</taxon>
        <taxon>Agaricomycotina</taxon>
        <taxon>Agaricomycetes</taxon>
        <taxon>Agaricomycetidae</taxon>
        <taxon>Agaricales</taxon>
        <taxon>Marasmiineae</taxon>
        <taxon>Mycenaceae</taxon>
        <taxon>Mycena</taxon>
    </lineage>
</organism>
<evidence type="ECO:0000256" key="1">
    <source>
        <dbReference type="ARBA" id="ARBA00004127"/>
    </source>
</evidence>
<protein>
    <recommendedName>
        <fullName evidence="11">Membrane magnesium transporter</fullName>
    </recommendedName>
</protein>
<dbReference type="AlphaFoldDB" id="A0AAD2Q259"/>
<dbReference type="EMBL" id="CAVNYO010000466">
    <property type="protein sequence ID" value="CAK5283118.1"/>
    <property type="molecule type" value="Genomic_DNA"/>
</dbReference>
<reference evidence="8" key="1">
    <citation type="submission" date="2023-11" db="EMBL/GenBank/DDBJ databases">
        <authorList>
            <person name="De Vega J J."/>
            <person name="De Vega J J."/>
        </authorList>
    </citation>
    <scope>NUCLEOTIDE SEQUENCE</scope>
</reference>
<keyword evidence="3 6" id="KW-0812">Transmembrane</keyword>
<accession>A0AAD2Q259</accession>